<proteinExistence type="predicted"/>
<organism evidence="8 9">
    <name type="scientific">Legionella israelensis</name>
    <dbReference type="NCBI Taxonomy" id="454"/>
    <lineage>
        <taxon>Bacteria</taxon>
        <taxon>Pseudomonadati</taxon>
        <taxon>Pseudomonadota</taxon>
        <taxon>Gammaproteobacteria</taxon>
        <taxon>Legionellales</taxon>
        <taxon>Legionellaceae</taxon>
        <taxon>Legionella</taxon>
    </lineage>
</organism>
<dbReference type="STRING" id="454.Lisr_2302"/>
<evidence type="ECO:0000256" key="6">
    <source>
        <dbReference type="SAM" id="Phobius"/>
    </source>
</evidence>
<dbReference type="EMBL" id="LNYH01000147">
    <property type="protein sequence ID" value="KTD14957.1"/>
    <property type="molecule type" value="Genomic_DNA"/>
</dbReference>
<accession>A0A0W0V4Y0</accession>
<protein>
    <submittedName>
        <fullName evidence="8">Drug/transporter permease</fullName>
    </submittedName>
</protein>
<comment type="caution">
    <text evidence="8">The sequence shown here is derived from an EMBL/GenBank/DDBJ whole genome shotgun (WGS) entry which is preliminary data.</text>
</comment>
<evidence type="ECO:0000256" key="4">
    <source>
        <dbReference type="ARBA" id="ARBA00022989"/>
    </source>
</evidence>
<evidence type="ECO:0000256" key="5">
    <source>
        <dbReference type="ARBA" id="ARBA00023136"/>
    </source>
</evidence>
<keyword evidence="9" id="KW-1185">Reference proteome</keyword>
<keyword evidence="2" id="KW-1003">Cell membrane</keyword>
<feature type="transmembrane region" description="Helical" evidence="6">
    <location>
        <begin position="269"/>
        <end position="289"/>
    </location>
</feature>
<feature type="transmembrane region" description="Helical" evidence="6">
    <location>
        <begin position="129"/>
        <end position="149"/>
    </location>
</feature>
<dbReference type="InterPro" id="IPR051258">
    <property type="entry name" value="Diverse_Substrate_Transporter"/>
</dbReference>
<evidence type="ECO:0000256" key="1">
    <source>
        <dbReference type="ARBA" id="ARBA00004651"/>
    </source>
</evidence>
<evidence type="ECO:0000256" key="2">
    <source>
        <dbReference type="ARBA" id="ARBA00022475"/>
    </source>
</evidence>
<dbReference type="GO" id="GO:0005886">
    <property type="term" value="C:plasma membrane"/>
    <property type="evidence" value="ECO:0007669"/>
    <property type="project" value="UniProtKB-SubCell"/>
</dbReference>
<evidence type="ECO:0000259" key="7">
    <source>
        <dbReference type="Pfam" id="PF00892"/>
    </source>
</evidence>
<comment type="subcellular location">
    <subcellularLocation>
        <location evidence="1">Cell membrane</location>
        <topology evidence="1">Multi-pass membrane protein</topology>
    </subcellularLocation>
</comment>
<dbReference type="InterPro" id="IPR000620">
    <property type="entry name" value="EamA_dom"/>
</dbReference>
<evidence type="ECO:0000313" key="9">
    <source>
        <dbReference type="Proteomes" id="UP000054761"/>
    </source>
</evidence>
<keyword evidence="4 6" id="KW-1133">Transmembrane helix</keyword>
<dbReference type="PANTHER" id="PTHR42920">
    <property type="entry name" value="OS03G0707200 PROTEIN-RELATED"/>
    <property type="match status" value="1"/>
</dbReference>
<feature type="transmembrane region" description="Helical" evidence="6">
    <location>
        <begin position="238"/>
        <end position="257"/>
    </location>
</feature>
<dbReference type="PANTHER" id="PTHR42920:SF5">
    <property type="entry name" value="EAMA DOMAIN-CONTAINING PROTEIN"/>
    <property type="match status" value="1"/>
</dbReference>
<keyword evidence="3 6" id="KW-0812">Transmembrane</keyword>
<feature type="domain" description="EamA" evidence="7">
    <location>
        <begin position="2"/>
        <end position="142"/>
    </location>
</feature>
<feature type="transmembrane region" description="Helical" evidence="6">
    <location>
        <begin position="205"/>
        <end position="226"/>
    </location>
</feature>
<keyword evidence="5 6" id="KW-0472">Membrane</keyword>
<dbReference type="SUPFAM" id="SSF103481">
    <property type="entry name" value="Multidrug resistance efflux transporter EmrE"/>
    <property type="match status" value="2"/>
</dbReference>
<evidence type="ECO:0000256" key="3">
    <source>
        <dbReference type="ARBA" id="ARBA00022692"/>
    </source>
</evidence>
<dbReference type="PATRIC" id="fig|454.4.peg.2518"/>
<feature type="transmembrane region" description="Helical" evidence="6">
    <location>
        <begin position="32"/>
        <end position="53"/>
    </location>
</feature>
<name>A0A0W0V4Y0_9GAMM</name>
<dbReference type="Pfam" id="PF00892">
    <property type="entry name" value="EamA"/>
    <property type="match status" value="2"/>
</dbReference>
<feature type="transmembrane region" description="Helical" evidence="6">
    <location>
        <begin position="295"/>
        <end position="313"/>
    </location>
</feature>
<feature type="transmembrane region" description="Helical" evidence="6">
    <location>
        <begin position="73"/>
        <end position="92"/>
    </location>
</feature>
<feature type="domain" description="EamA" evidence="7">
    <location>
        <begin position="176"/>
        <end position="311"/>
    </location>
</feature>
<reference evidence="8 9" key="1">
    <citation type="submission" date="2015-11" db="EMBL/GenBank/DDBJ databases">
        <title>Genomic analysis of 38 Legionella species identifies large and diverse effector repertoires.</title>
        <authorList>
            <person name="Burstein D."/>
            <person name="Amaro F."/>
            <person name="Zusman T."/>
            <person name="Lifshitz Z."/>
            <person name="Cohen O."/>
            <person name="Gilbert J.A."/>
            <person name="Pupko T."/>
            <person name="Shuman H.A."/>
            <person name="Segal G."/>
        </authorList>
    </citation>
    <scope>NUCLEOTIDE SEQUENCE [LARGE SCALE GENOMIC DNA]</scope>
    <source>
        <strain evidence="8 9">Bercovier 4</strain>
    </source>
</reference>
<evidence type="ECO:0000313" key="8">
    <source>
        <dbReference type="EMBL" id="KTD14957.1"/>
    </source>
</evidence>
<dbReference type="Proteomes" id="UP000054761">
    <property type="component" value="Unassembled WGS sequence"/>
</dbReference>
<gene>
    <name evidence="8" type="ORF">Lisr_2302</name>
</gene>
<feature type="transmembrane region" description="Helical" evidence="6">
    <location>
        <begin position="174"/>
        <end position="193"/>
    </location>
</feature>
<feature type="transmembrane region" description="Helical" evidence="6">
    <location>
        <begin position="98"/>
        <end position="120"/>
    </location>
</feature>
<dbReference type="InterPro" id="IPR037185">
    <property type="entry name" value="EmrE-like"/>
</dbReference>
<dbReference type="AlphaFoldDB" id="A0A0W0V4Y0"/>
<sequence length="343" mass="38071">MCLSAAIVSAASPTLAKLLELGSQHPIHGRNPISFCNVLFAGDLIAVITLLFIFYRELKTFKPKSLNWKNWKLISLSAFISGCLSPSLYFLGIMYADIINVILISTLLTPMRLFAGWVFYREIPQLRTLLGSLLTIVGILAAFFIQLWVSGHPEKTMLSPTEGALYSFLARTPYSGEMCILMAILLKTISMLINFHAVRTLPLGAFSVLSMFLGIIFFSFIVILTVGWSHFADIFSPFLWQWMLLYGGVIVGLRTYFKYIGMKYADVSIVVTSSSVVPLVSIFFAYLILGTLPGIAQILGGSLILAGLVLNIASKLKTEEPQKALEEKNYLDFQVIEAKPLKE</sequence>